<evidence type="ECO:0000313" key="2">
    <source>
        <dbReference type="EMBL" id="MFC1853604.1"/>
    </source>
</evidence>
<organism evidence="2 3">
    <name type="scientific">candidate division CSSED10-310 bacterium</name>
    <dbReference type="NCBI Taxonomy" id="2855610"/>
    <lineage>
        <taxon>Bacteria</taxon>
        <taxon>Bacteria division CSSED10-310</taxon>
    </lineage>
</organism>
<dbReference type="Proteomes" id="UP001594351">
    <property type="component" value="Unassembled WGS sequence"/>
</dbReference>
<sequence length="176" mass="20154">QEHHQGRCDQSMIGLCYEEKSDLRQSLTAYQTVKKYSAPQLLKETASTRAKKIKRLHKDSLHIEADKIHYEAEKEKAVYSENVKIYWSDCTITCEKATANLKKAFIISEGNVTCMSRKDLKLKCLYLHLFPKAKIASLYGNAEIAAVDPSSKEERIIAKGKKINYDFAQNTYTLEK</sequence>
<reference evidence="2 3" key="1">
    <citation type="submission" date="2024-09" db="EMBL/GenBank/DDBJ databases">
        <title>Laminarin stimulates single cell rates of sulfate reduction while oxygen inhibits transcriptomic activity in coastal marine sediment.</title>
        <authorList>
            <person name="Lindsay M."/>
            <person name="Orcutt B."/>
            <person name="Emerson D."/>
            <person name="Stepanauskas R."/>
            <person name="D'Angelo T."/>
        </authorList>
    </citation>
    <scope>NUCLEOTIDE SEQUENCE [LARGE SCALE GENOMIC DNA]</scope>
    <source>
        <strain evidence="2">SAG AM-311-K15</strain>
    </source>
</reference>
<protein>
    <submittedName>
        <fullName evidence="2">LptA/OstA family protein</fullName>
    </submittedName>
</protein>
<gene>
    <name evidence="2" type="ORF">ACFL27_25740</name>
</gene>
<evidence type="ECO:0000259" key="1">
    <source>
        <dbReference type="Pfam" id="PF03968"/>
    </source>
</evidence>
<name>A0ABV6Z5A6_UNCC1</name>
<evidence type="ECO:0000313" key="3">
    <source>
        <dbReference type="Proteomes" id="UP001594351"/>
    </source>
</evidence>
<feature type="non-terminal residue" evidence="2">
    <location>
        <position position="1"/>
    </location>
</feature>
<feature type="domain" description="Organic solvent tolerance-like N-terminal" evidence="1">
    <location>
        <begin position="62"/>
        <end position="175"/>
    </location>
</feature>
<accession>A0ABV6Z5A6</accession>
<keyword evidence="3" id="KW-1185">Reference proteome</keyword>
<comment type="caution">
    <text evidence="2">The sequence shown here is derived from an EMBL/GenBank/DDBJ whole genome shotgun (WGS) entry which is preliminary data.</text>
</comment>
<dbReference type="Pfam" id="PF03968">
    <property type="entry name" value="LptD_N"/>
    <property type="match status" value="1"/>
</dbReference>
<proteinExistence type="predicted"/>
<dbReference type="InterPro" id="IPR005653">
    <property type="entry name" value="OstA-like_N"/>
</dbReference>
<dbReference type="EMBL" id="JBHPBY010000547">
    <property type="protein sequence ID" value="MFC1853604.1"/>
    <property type="molecule type" value="Genomic_DNA"/>
</dbReference>
<dbReference type="Gene3D" id="2.60.450.10">
    <property type="entry name" value="Lipopolysaccharide (LPS) transport protein A like domain"/>
    <property type="match status" value="1"/>
</dbReference>